<comment type="cofactor">
    <cofactor evidence="1">
        <name>pyridoxal 5'-phosphate</name>
        <dbReference type="ChEBI" id="CHEBI:597326"/>
    </cofactor>
</comment>
<dbReference type="SUPFAM" id="SSF53383">
    <property type="entry name" value="PLP-dependent transferases"/>
    <property type="match status" value="1"/>
</dbReference>
<dbReference type="RefSeq" id="WP_269424938.1">
    <property type="nucleotide sequence ID" value="NZ_JAPWGY010000010.1"/>
</dbReference>
<gene>
    <name evidence="5" type="ORF">O4H49_18570</name>
</gene>
<evidence type="ECO:0000256" key="3">
    <source>
        <dbReference type="ARBA" id="ARBA00022898"/>
    </source>
</evidence>
<dbReference type="PANTHER" id="PTHR43094">
    <property type="entry name" value="AMINOTRANSFERASE"/>
    <property type="match status" value="1"/>
</dbReference>
<dbReference type="InterPro" id="IPR015421">
    <property type="entry name" value="PyrdxlP-dep_Trfase_major"/>
</dbReference>
<dbReference type="InterPro" id="IPR015422">
    <property type="entry name" value="PyrdxlP-dep_Trfase_small"/>
</dbReference>
<dbReference type="GO" id="GO:0008483">
    <property type="term" value="F:transaminase activity"/>
    <property type="evidence" value="ECO:0007669"/>
    <property type="project" value="UniProtKB-KW"/>
</dbReference>
<dbReference type="PIRSF" id="PIRSF000521">
    <property type="entry name" value="Transaminase_4ab_Lys_Orn"/>
    <property type="match status" value="1"/>
</dbReference>
<keyword evidence="6" id="KW-1185">Reference proteome</keyword>
<dbReference type="CDD" id="cd00610">
    <property type="entry name" value="OAT_like"/>
    <property type="match status" value="1"/>
</dbReference>
<dbReference type="NCBIfam" id="NF004767">
    <property type="entry name" value="PRK06105.1"/>
    <property type="match status" value="1"/>
</dbReference>
<protein>
    <submittedName>
        <fullName evidence="5">Aspartate aminotransferase family protein</fullName>
    </submittedName>
</protein>
<comment type="similarity">
    <text evidence="2 4">Belongs to the class-III pyridoxal-phosphate-dependent aminotransferase family.</text>
</comment>
<evidence type="ECO:0000313" key="6">
    <source>
        <dbReference type="Proteomes" id="UP001069802"/>
    </source>
</evidence>
<accession>A0ABT4LPH1</accession>
<evidence type="ECO:0000256" key="1">
    <source>
        <dbReference type="ARBA" id="ARBA00001933"/>
    </source>
</evidence>
<evidence type="ECO:0000256" key="4">
    <source>
        <dbReference type="RuleBase" id="RU003560"/>
    </source>
</evidence>
<keyword evidence="5" id="KW-0808">Transferase</keyword>
<keyword evidence="5" id="KW-0032">Aminotransferase</keyword>
<keyword evidence="3 4" id="KW-0663">Pyridoxal phosphate</keyword>
<reference evidence="5" key="1">
    <citation type="submission" date="2022-12" db="EMBL/GenBank/DDBJ databases">
        <title>Bacterial isolates from different developmental stages of Nematostella vectensis.</title>
        <authorList>
            <person name="Fraune S."/>
        </authorList>
    </citation>
    <scope>NUCLEOTIDE SEQUENCE</scope>
    <source>
        <strain evidence="5">G21630-S1</strain>
    </source>
</reference>
<comment type="caution">
    <text evidence="5">The sequence shown here is derived from an EMBL/GenBank/DDBJ whole genome shotgun (WGS) entry which is preliminary data.</text>
</comment>
<dbReference type="PANTHER" id="PTHR43094:SF1">
    <property type="entry name" value="AMINOTRANSFERASE CLASS-III"/>
    <property type="match status" value="1"/>
</dbReference>
<evidence type="ECO:0000313" key="5">
    <source>
        <dbReference type="EMBL" id="MCZ4282795.1"/>
    </source>
</evidence>
<dbReference type="NCBIfam" id="NF005682">
    <property type="entry name" value="PRK07480.1"/>
    <property type="match status" value="1"/>
</dbReference>
<dbReference type="Pfam" id="PF00202">
    <property type="entry name" value="Aminotran_3"/>
    <property type="match status" value="1"/>
</dbReference>
<dbReference type="InterPro" id="IPR049704">
    <property type="entry name" value="Aminotrans_3_PPA_site"/>
</dbReference>
<dbReference type="InterPro" id="IPR015424">
    <property type="entry name" value="PyrdxlP-dep_Trfase"/>
</dbReference>
<evidence type="ECO:0000256" key="2">
    <source>
        <dbReference type="ARBA" id="ARBA00008954"/>
    </source>
</evidence>
<dbReference type="InterPro" id="IPR005814">
    <property type="entry name" value="Aminotrans_3"/>
</dbReference>
<dbReference type="Proteomes" id="UP001069802">
    <property type="component" value="Unassembled WGS sequence"/>
</dbReference>
<organism evidence="5 6">
    <name type="scientific">Kiloniella laminariae</name>
    <dbReference type="NCBI Taxonomy" id="454162"/>
    <lineage>
        <taxon>Bacteria</taxon>
        <taxon>Pseudomonadati</taxon>
        <taxon>Pseudomonadota</taxon>
        <taxon>Alphaproteobacteria</taxon>
        <taxon>Rhodospirillales</taxon>
        <taxon>Kiloniellaceae</taxon>
        <taxon>Kiloniella</taxon>
    </lineage>
</organism>
<dbReference type="EMBL" id="JAPWGY010000010">
    <property type="protein sequence ID" value="MCZ4282795.1"/>
    <property type="molecule type" value="Genomic_DNA"/>
</dbReference>
<name>A0ABT4LPH1_9PROT</name>
<dbReference type="Gene3D" id="3.90.1150.10">
    <property type="entry name" value="Aspartate Aminotransferase, domain 1"/>
    <property type="match status" value="1"/>
</dbReference>
<dbReference type="Gene3D" id="3.40.640.10">
    <property type="entry name" value="Type I PLP-dependent aspartate aminotransferase-like (Major domain)"/>
    <property type="match status" value="1"/>
</dbReference>
<sequence>MNHMNKSTEYWQGLDRAHHLHPFTDAKSLNEKGVRVMTKADGVYLWDSEGNRVLDGMAGLWCVNLGYGRKELVDAAQRQMLELPFYNTFFQTSNIPATELAGLLAEVAPAGMKHAFFANSGSEAVDTAIRMVRRYWQAEGLPERNVIISRNNAYHGSSVAGACLGGMGAMHEQSGLMMPGFEHIMQPYWYQDGGDLSPEEFGLVAARALEERILAVGPEKVAAFIGEPIQGAGGVIVPPDSYWPEIQRICNQYGILLIADEVICGFGRTGNWFGSQTFGFTPDLMTMAKGMSSGYMPISAVMVGERVANTLIEKSGEFYHGYTYSGHPVAAAVAIENIRILKEERIIERVAEDTGPYFQEKLQIFAEHPLVGEVVGRGLVAGMVLVKDKKTRELYENGSDVGTMCRNHCFSNGLIMRACGDRMVLSPPLIISRAEIDEMLDKAKYCLDLAAKDLGKL</sequence>
<dbReference type="PROSITE" id="PS00600">
    <property type="entry name" value="AA_TRANSFER_CLASS_3"/>
    <property type="match status" value="1"/>
</dbReference>
<proteinExistence type="inferred from homology"/>